<feature type="coiled-coil region" evidence="5">
    <location>
        <begin position="661"/>
        <end position="688"/>
    </location>
</feature>
<evidence type="ECO:0000259" key="6">
    <source>
        <dbReference type="PROSITE" id="PS51007"/>
    </source>
</evidence>
<dbReference type="SUPFAM" id="SSF46626">
    <property type="entry name" value="Cytochrome c"/>
    <property type="match status" value="1"/>
</dbReference>
<dbReference type="PATRIC" id="fig|243090.15.peg.2920"/>
<dbReference type="Pfam" id="PF07635">
    <property type="entry name" value="PSCyt1"/>
    <property type="match status" value="1"/>
</dbReference>
<name>Q7UQW0_RHOBA</name>
<evidence type="ECO:0000256" key="3">
    <source>
        <dbReference type="ARBA" id="ARBA00023004"/>
    </source>
</evidence>
<dbReference type="InterPro" id="IPR011429">
    <property type="entry name" value="Cyt_c_Planctomycete-type"/>
</dbReference>
<dbReference type="Pfam" id="PF07583">
    <property type="entry name" value="PSCyt2"/>
    <property type="match status" value="1"/>
</dbReference>
<dbReference type="InterPro" id="IPR009056">
    <property type="entry name" value="Cyt_c-like_dom"/>
</dbReference>
<dbReference type="PANTHER" id="PTHR35889:SF3">
    <property type="entry name" value="F-BOX DOMAIN-CONTAINING PROTEIN"/>
    <property type="match status" value="1"/>
</dbReference>
<dbReference type="eggNOG" id="COG2010">
    <property type="taxonomic scope" value="Bacteria"/>
</dbReference>
<dbReference type="HOGENOM" id="CLU_005632_1_0_0"/>
<dbReference type="KEGG" id="rba:RB6054"/>
<accession>Q7UQW0</accession>
<dbReference type="InterPro" id="IPR036909">
    <property type="entry name" value="Cyt_c-like_dom_sf"/>
</dbReference>
<evidence type="ECO:0000256" key="1">
    <source>
        <dbReference type="ARBA" id="ARBA00022617"/>
    </source>
</evidence>
<keyword evidence="1 4" id="KW-0349">Heme</keyword>
<dbReference type="GO" id="GO:0046872">
    <property type="term" value="F:metal ion binding"/>
    <property type="evidence" value="ECO:0007669"/>
    <property type="project" value="UniProtKB-KW"/>
</dbReference>
<dbReference type="PANTHER" id="PTHR35889">
    <property type="entry name" value="CYCLOINULO-OLIGOSACCHARIDE FRUCTANOTRANSFERASE-RELATED"/>
    <property type="match status" value="1"/>
</dbReference>
<evidence type="ECO:0000256" key="2">
    <source>
        <dbReference type="ARBA" id="ARBA00022723"/>
    </source>
</evidence>
<dbReference type="Proteomes" id="UP000001025">
    <property type="component" value="Chromosome"/>
</dbReference>
<dbReference type="PROSITE" id="PS51007">
    <property type="entry name" value="CYTC"/>
    <property type="match status" value="1"/>
</dbReference>
<keyword evidence="2 4" id="KW-0479">Metal-binding</keyword>
<sequence length="1084" mass="121580">MPTRQISAMSYRSQIQSKCHHARSLQASVCEKGVRYLFGAIGKIPSLPKRYLTPFLMLLAVTCWADDESDQREFFENRIRPLLSEHCYECHGSDVDERQGSLRVDHGSFLLSGGDSGPAVIAGEVDDSLLIEAVRFESYEMPPSGKLSDDDIGALEKWIAEGAYWPEEPLPEGADGEVSSFDLDDRRENHWAWQPVRDSAPPAVSNSDWTRDSIDRFILASLEDAGLSPPNPADRKTLVRRLTFALTGLPPTPGEVAKFESDSRPDAMHRLLDRLIASPEFGNRWGRHWLDLVRYAESRGHEFDADIPNASQYRDYVVRGLNSDVPYDQWVREHIAGDLMTQPRMSYQGPDGGTPFNESILGTGFWHLGEWVHSPVDIRKDESDRIDNMIDVMSKTFQGVTVACARCHDHKFDAISTADYYSLSGFLQSSDYAEIRFDTIEHNRRVASDLQELDETYRKKFATTFADLYHTAELEKLDADWPEAVVNSFDQFKSEDFRQNGFIFGSGPLAAGEPQLHLPSEASSADAESIAQHLVVLTRNSVAKNDKAWNGLESIRSKATNARGKLKAYPRPGRTLRLPTFELTEPVVSIRLRGTGNVFACVDSHRLVDGPLHGESIVKFKEVDGWVQMNLGRYIGHRLHLEFTPAEDQSIEILCVAQSSKEDLSATRKDIQRRIDAEAERVASLEETIRERVASDESIRSDVVQWQSEWLTQRQKLASQIRKRSRLAVGMIDGSGEDAAILIRGNSSSEGDIEPRHFLTAITGGERIGDATGSGRLELADQINDPNNPLTSRVITNRLWHHLLGRGIVPTTDDFGVLGMRPTHPELLDHLATDFDRHGRHLKWMIRRIALTSTYQMSMQSVSEEMALHAKSVDPKNELLHQSNLHRLEGEVIRDSLLAISDQLDRSLEGDSVPIRLTSFMNGRGRPAKSGPLDGDRRRSIYLAVRRNFLSPMMSVFDTPNPFSTMGRRNASNVPAQALVMLNDPLVKKQSQLFAERAMREVPPTHSSGSGESSRSVDTKMVEQRIDWMFWTALGRPAEAAELDSIREYIQASSETTGATVDDVSLWANVAHAIVNTKEFIFVP</sequence>
<keyword evidence="8" id="KW-1185">Reference proteome</keyword>
<proteinExistence type="predicted"/>
<feature type="domain" description="Cytochrome c" evidence="6">
    <location>
        <begin position="66"/>
        <end position="163"/>
    </location>
</feature>
<dbReference type="EnsemblBacteria" id="CAD74586">
    <property type="protein sequence ID" value="CAD74586"/>
    <property type="gene ID" value="RB6054"/>
</dbReference>
<organism evidence="7 8">
    <name type="scientific">Rhodopirellula baltica (strain DSM 10527 / NCIMB 13988 / SH1)</name>
    <dbReference type="NCBI Taxonomy" id="243090"/>
    <lineage>
        <taxon>Bacteria</taxon>
        <taxon>Pseudomonadati</taxon>
        <taxon>Planctomycetota</taxon>
        <taxon>Planctomycetia</taxon>
        <taxon>Pirellulales</taxon>
        <taxon>Pirellulaceae</taxon>
        <taxon>Rhodopirellula</taxon>
    </lineage>
</organism>
<keyword evidence="3 4" id="KW-0408">Iron</keyword>
<dbReference type="GO" id="GO:0009055">
    <property type="term" value="F:electron transfer activity"/>
    <property type="evidence" value="ECO:0007669"/>
    <property type="project" value="InterPro"/>
</dbReference>
<protein>
    <recommendedName>
        <fullName evidence="6">Cytochrome c domain-containing protein</fullName>
    </recommendedName>
</protein>
<dbReference type="EMBL" id="BX294143">
    <property type="protein sequence ID" value="CAD74586.1"/>
    <property type="molecule type" value="Genomic_DNA"/>
</dbReference>
<reference evidence="7 8" key="1">
    <citation type="journal article" date="2003" name="Proc. Natl. Acad. Sci. U.S.A.">
        <title>Complete genome sequence of the marine planctomycete Pirellula sp. strain 1.</title>
        <authorList>
            <person name="Gloeckner F.O."/>
            <person name="Kube M."/>
            <person name="Bauer M."/>
            <person name="Teeling H."/>
            <person name="Lombardot T."/>
            <person name="Ludwig W."/>
            <person name="Gade D."/>
            <person name="Beck A."/>
            <person name="Borzym K."/>
            <person name="Heitmann K."/>
            <person name="Rabus R."/>
            <person name="Schlesner H."/>
            <person name="Amann R."/>
            <person name="Reinhardt R."/>
        </authorList>
    </citation>
    <scope>NUCLEOTIDE SEQUENCE [LARGE SCALE GENOMIC DNA]</scope>
    <source>
        <strain evidence="8">DSM 10527 / NCIMB 13988 / SH1</strain>
    </source>
</reference>
<evidence type="ECO:0000313" key="7">
    <source>
        <dbReference type="EMBL" id="CAD74586.1"/>
    </source>
</evidence>
<evidence type="ECO:0000256" key="5">
    <source>
        <dbReference type="SAM" id="Coils"/>
    </source>
</evidence>
<dbReference type="InterPro" id="IPR022655">
    <property type="entry name" value="DUF1553"/>
</dbReference>
<evidence type="ECO:0000313" key="8">
    <source>
        <dbReference type="Proteomes" id="UP000001025"/>
    </source>
</evidence>
<dbReference type="InterPro" id="IPR011444">
    <property type="entry name" value="DUF1549"/>
</dbReference>
<dbReference type="AlphaFoldDB" id="Q7UQW0"/>
<dbReference type="Pfam" id="PF07587">
    <property type="entry name" value="PSD1"/>
    <property type="match status" value="1"/>
</dbReference>
<dbReference type="STRING" id="243090.RB6054"/>
<dbReference type="GO" id="GO:0020037">
    <property type="term" value="F:heme binding"/>
    <property type="evidence" value="ECO:0007669"/>
    <property type="project" value="InterPro"/>
</dbReference>
<dbReference type="OrthoDB" id="127107at2"/>
<gene>
    <name evidence="7" type="ordered locus">RB6054</name>
</gene>
<keyword evidence="5" id="KW-0175">Coiled coil</keyword>
<evidence type="ECO:0000256" key="4">
    <source>
        <dbReference type="PROSITE-ProRule" id="PRU00433"/>
    </source>
</evidence>
<dbReference type="InParanoid" id="Q7UQW0"/>